<dbReference type="OrthoDB" id="7030180at2"/>
<reference evidence="1 2" key="1">
    <citation type="submission" date="2018-08" db="EMBL/GenBank/DDBJ databases">
        <title>The multiple taxonomic identification of Sphingomonas gilva.</title>
        <authorList>
            <person name="Zhu D."/>
            <person name="Zheng S."/>
        </authorList>
    </citation>
    <scope>NUCLEOTIDE SEQUENCE [LARGE SCALE GENOMIC DNA]</scope>
    <source>
        <strain evidence="1 2">ZDH117</strain>
    </source>
</reference>
<evidence type="ECO:0000313" key="2">
    <source>
        <dbReference type="Proteomes" id="UP000266693"/>
    </source>
</evidence>
<name>A0A396RMK8_9SPHN</name>
<comment type="caution">
    <text evidence="1">The sequence shown here is derived from an EMBL/GenBank/DDBJ whole genome shotgun (WGS) entry which is preliminary data.</text>
</comment>
<organism evidence="1 2">
    <name type="scientific">Sphingomonas gilva</name>
    <dbReference type="NCBI Taxonomy" id="2305907"/>
    <lineage>
        <taxon>Bacteria</taxon>
        <taxon>Pseudomonadati</taxon>
        <taxon>Pseudomonadota</taxon>
        <taxon>Alphaproteobacteria</taxon>
        <taxon>Sphingomonadales</taxon>
        <taxon>Sphingomonadaceae</taxon>
        <taxon>Sphingomonas</taxon>
    </lineage>
</organism>
<dbReference type="Proteomes" id="UP000266693">
    <property type="component" value="Unassembled WGS sequence"/>
</dbReference>
<protein>
    <recommendedName>
        <fullName evidence="3">DUF3010 family protein</fullName>
    </recommendedName>
</protein>
<gene>
    <name evidence="1" type="ORF">D1610_09490</name>
</gene>
<dbReference type="EMBL" id="QWLV01000003">
    <property type="protein sequence ID" value="RHW17664.1"/>
    <property type="molecule type" value="Genomic_DNA"/>
</dbReference>
<sequence length="157" mass="16603">MAERWLGLTASKEAVVVVDATIPDDDGPILINADDTWRVQKGDRPAAYNVLHQQCADYVRENGIDSVVVKASAVAGKGSATLGFLLSAEVRGVVLAAAASQCPVKALSKAVISKTYGDRKVDEYVADDAFWAAQTTGGNLRKLSREAAMLLIAARNA</sequence>
<proteinExistence type="predicted"/>
<evidence type="ECO:0000313" key="1">
    <source>
        <dbReference type="EMBL" id="RHW17664.1"/>
    </source>
</evidence>
<keyword evidence="2" id="KW-1185">Reference proteome</keyword>
<accession>A0A396RMK8</accession>
<evidence type="ECO:0008006" key="3">
    <source>
        <dbReference type="Google" id="ProtNLM"/>
    </source>
</evidence>
<dbReference type="AlphaFoldDB" id="A0A396RMK8"/>